<dbReference type="InterPro" id="IPR041854">
    <property type="entry name" value="BFD-like_2Fe2S-bd_dom_sf"/>
</dbReference>
<dbReference type="Pfam" id="PF07992">
    <property type="entry name" value="Pyr_redox_2"/>
    <property type="match status" value="1"/>
</dbReference>
<dbReference type="PRINTS" id="PR00411">
    <property type="entry name" value="PNDRDTASEI"/>
</dbReference>
<proteinExistence type="predicted"/>
<dbReference type="SUPFAM" id="SSF51905">
    <property type="entry name" value="FAD/NAD(P)-binding domain"/>
    <property type="match status" value="1"/>
</dbReference>
<accession>A0AAF1KTZ5</accession>
<dbReference type="Gene3D" id="3.50.50.60">
    <property type="entry name" value="FAD/NAD(P)-binding domain"/>
    <property type="match status" value="2"/>
</dbReference>
<dbReference type="CDD" id="cd19946">
    <property type="entry name" value="GlpA-like_Fer2_BFD-like"/>
    <property type="match status" value="1"/>
</dbReference>
<dbReference type="PIRSF" id="PIRSF037495">
    <property type="entry name" value="Opine_OX_OoxA/HcnB"/>
    <property type="match status" value="1"/>
</dbReference>
<dbReference type="GO" id="GO:0016491">
    <property type="term" value="F:oxidoreductase activity"/>
    <property type="evidence" value="ECO:0007669"/>
    <property type="project" value="UniProtKB-KW"/>
</dbReference>
<feature type="domain" description="BFD-like [2Fe-2S]-binding" evidence="2">
    <location>
        <begin position="372"/>
        <end position="424"/>
    </location>
</feature>
<dbReference type="PANTHER" id="PTHR42949">
    <property type="entry name" value="ANAEROBIC GLYCEROL-3-PHOSPHATE DEHYDROGENASE SUBUNIT B"/>
    <property type="match status" value="1"/>
</dbReference>
<dbReference type="InterPro" id="IPR051691">
    <property type="entry name" value="Metab_Enz_Cyan_OpOx_G3PDH"/>
</dbReference>
<dbReference type="PRINTS" id="PR00368">
    <property type="entry name" value="FADPNR"/>
</dbReference>
<keyword evidence="1" id="KW-0560">Oxidoreductase</keyword>
<feature type="domain" description="FAD/NAD(P)-binding" evidence="3">
    <location>
        <begin position="5"/>
        <end position="305"/>
    </location>
</feature>
<organism evidence="4 5">
    <name type="scientific">Rhizobium tumorigenes</name>
    <dbReference type="NCBI Taxonomy" id="2041385"/>
    <lineage>
        <taxon>Bacteria</taxon>
        <taxon>Pseudomonadati</taxon>
        <taxon>Pseudomonadota</taxon>
        <taxon>Alphaproteobacteria</taxon>
        <taxon>Hyphomicrobiales</taxon>
        <taxon>Rhizobiaceae</taxon>
        <taxon>Rhizobium/Agrobacterium group</taxon>
        <taxon>Rhizobium</taxon>
    </lineage>
</organism>
<dbReference type="InterPro" id="IPR007419">
    <property type="entry name" value="BFD-like_2Fe2S-bd_dom"/>
</dbReference>
<geneLocation type="plasmid" evidence="4 5">
    <name>pRt1078</name>
</geneLocation>
<dbReference type="Pfam" id="PF04324">
    <property type="entry name" value="Fer2_BFD"/>
    <property type="match status" value="1"/>
</dbReference>
<dbReference type="InterPro" id="IPR023753">
    <property type="entry name" value="FAD/NAD-binding_dom"/>
</dbReference>
<sequence length="456" mass="48069">MAAPVVIVGAGPAGIAAAGVLAAAGVRPVVIDEARNPGGQIFRRPEPELIRSTRQLYGFDARRAATFRRRSDALEQAVDYRPRTQVWGVCEGELHILDEAGVAVQDWSQLIIATGGMDRLVPVKGWTGRGVYSLGGAQIALKAEASLIGRRVVFAGTGPLLYLVAYQYAKAGATVAAVLETSAPFQQFALLPALASGGAIFAKGLFYVAALLARGVPVMTGVRLLEVLRGTDGGVTGLAYAWRGSERIAACDALALGHGLKAETQLADLLGLEFWFDPAQRQWLPFADRDGRSSMANIYLAGDGLSIRGSEMAEASGRLAAVALLQDNGHSVPMKIDRDRHAIDKTARFRNALNQAFPLPHKMIAQLPDDVVVCRCEGITAGTIRKTVASTGEAEINRIKAFCRVGMGRCQGRICGTAAAELIAAAGSAEIKTVGRLRGQAPIKPLTLGDLAPGSP</sequence>
<evidence type="ECO:0000256" key="1">
    <source>
        <dbReference type="ARBA" id="ARBA00023002"/>
    </source>
</evidence>
<evidence type="ECO:0000259" key="2">
    <source>
        <dbReference type="Pfam" id="PF04324"/>
    </source>
</evidence>
<reference evidence="5" key="2">
    <citation type="journal article" date="2023" name="MicrobiologyOpen">
        <title>Genomics of the tumorigenes clade of the family Rhizobiaceae and description of Rhizobium rhododendri sp. nov.</title>
        <authorList>
            <person name="Kuzmanovic N."/>
            <person name="diCenzo G.C."/>
            <person name="Bunk B."/>
            <person name="Sproeer C."/>
            <person name="Fruehling A."/>
            <person name="Neumann-Schaal M."/>
            <person name="Overmann J."/>
            <person name="Smalla K."/>
        </authorList>
    </citation>
    <scope>NUCLEOTIDE SEQUENCE [LARGE SCALE GENOMIC DNA]</scope>
    <source>
        <strain evidence="5">1078</strain>
        <plasmid evidence="5">pRt1078</plasmid>
    </source>
</reference>
<evidence type="ECO:0000313" key="4">
    <source>
        <dbReference type="EMBL" id="WFR97825.1"/>
    </source>
</evidence>
<dbReference type="Gene3D" id="1.10.10.1100">
    <property type="entry name" value="BFD-like [2Fe-2S]-binding domain"/>
    <property type="match status" value="1"/>
</dbReference>
<gene>
    <name evidence="4" type="ORF">PR017_18100</name>
</gene>
<evidence type="ECO:0000313" key="5">
    <source>
        <dbReference type="Proteomes" id="UP000249499"/>
    </source>
</evidence>
<reference evidence="4 5" key="1">
    <citation type="journal article" date="2018" name="Sci. Rep.">
        <title>Rhizobium tumorigenes sp. nov., a novel plant tumorigenic bacterium isolated from cane gall tumors on thornless blackberry.</title>
        <authorList>
            <person name="Kuzmanovi N."/>
            <person name="Smalla K."/>
            <person name="Gronow S."/>
            <person name="PuBawska J."/>
        </authorList>
    </citation>
    <scope>NUCLEOTIDE SEQUENCE [LARGE SCALE GENOMIC DNA]</scope>
    <source>
        <strain evidence="4 5">1078</strain>
    </source>
</reference>
<dbReference type="AlphaFoldDB" id="A0AAF1KTZ5"/>
<keyword evidence="4" id="KW-0614">Plasmid</keyword>
<evidence type="ECO:0000259" key="3">
    <source>
        <dbReference type="Pfam" id="PF07992"/>
    </source>
</evidence>
<dbReference type="RefSeq" id="WP_111217328.1">
    <property type="nucleotide sequence ID" value="NZ_CP117256.1"/>
</dbReference>
<name>A0AAF1KTZ5_9HYPH</name>
<protein>
    <submittedName>
        <fullName evidence="4">NAD(P)/FAD-dependent oxidoreductase</fullName>
    </submittedName>
</protein>
<dbReference type="PANTHER" id="PTHR42949:SF3">
    <property type="entry name" value="ANAEROBIC GLYCEROL-3-PHOSPHATE DEHYDROGENASE SUBUNIT B"/>
    <property type="match status" value="1"/>
</dbReference>
<keyword evidence="5" id="KW-1185">Reference proteome</keyword>
<dbReference type="InterPro" id="IPR017224">
    <property type="entry name" value="Opine_Oxase_asu/HCN_bsu"/>
</dbReference>
<dbReference type="EMBL" id="CP117256">
    <property type="protein sequence ID" value="WFR97825.1"/>
    <property type="molecule type" value="Genomic_DNA"/>
</dbReference>
<dbReference type="Proteomes" id="UP000249499">
    <property type="component" value="Plasmid pRt1078"/>
</dbReference>
<dbReference type="KEGG" id="rtu:PR017_18100"/>
<dbReference type="InterPro" id="IPR036188">
    <property type="entry name" value="FAD/NAD-bd_sf"/>
</dbReference>